<keyword evidence="10 11" id="KW-0472">Membrane</keyword>
<gene>
    <name evidence="14" type="ORF">GNT65_03780</name>
</gene>
<dbReference type="InterPro" id="IPR005467">
    <property type="entry name" value="His_kinase_dom"/>
</dbReference>
<evidence type="ECO:0000313" key="15">
    <source>
        <dbReference type="Proteomes" id="UP000474778"/>
    </source>
</evidence>
<keyword evidence="5" id="KW-0808">Transferase</keyword>
<dbReference type="Pfam" id="PF02518">
    <property type="entry name" value="HATPase_c"/>
    <property type="match status" value="1"/>
</dbReference>
<dbReference type="SUPFAM" id="SSF47384">
    <property type="entry name" value="Homodimeric domain of signal transducing histidine kinase"/>
    <property type="match status" value="1"/>
</dbReference>
<sequence>MRKTAKSLTRKLSVYFGGIALLVAAILYLLSIVILYWVEDELNRRTLEQIAPSAQTAFEQGASSPQILSTTITAYNDASSLPEEYQAITDLPLGFLDELHDTFKEDIFILRSQYSHGEATHPLILVMDAEKVELSRGEWSSISLVILAVTLMLFAMFGFAITLLTRRLIAPIRAISNQLEDSEGDRRFRVSKDATLEFHALTDSLNHYQQEIAQLIRREQAFSRYASHELRTPLTIIQGASRLLEQEGNPEFLKRQRHRIAKAAGNMQQIIDALLSLVKQERGLNRAELRALDEKELRQILAEVEPLASQKQIQLSLTLDATPQIAPSEAVLRMLMINLLNNAINASDSGRITIGVDEKGIWVKDQGRGMSSSDNRPQGHGLGLEIVEALCKRYQWRFSLSNDNEGCIASLHFPVSSDAP</sequence>
<dbReference type="RefSeq" id="WP_160793778.1">
    <property type="nucleotide sequence ID" value="NZ_WRPA01000002.1"/>
</dbReference>
<name>A0A6L7HUW0_9GAMM</name>
<evidence type="ECO:0000256" key="10">
    <source>
        <dbReference type="ARBA" id="ARBA00023136"/>
    </source>
</evidence>
<proteinExistence type="predicted"/>
<evidence type="ECO:0000259" key="12">
    <source>
        <dbReference type="PROSITE" id="PS50109"/>
    </source>
</evidence>
<evidence type="ECO:0000256" key="8">
    <source>
        <dbReference type="ARBA" id="ARBA00022989"/>
    </source>
</evidence>
<evidence type="ECO:0000256" key="6">
    <source>
        <dbReference type="ARBA" id="ARBA00022692"/>
    </source>
</evidence>
<dbReference type="InterPro" id="IPR050428">
    <property type="entry name" value="TCS_sensor_his_kinase"/>
</dbReference>
<dbReference type="EMBL" id="WRPA01000002">
    <property type="protein sequence ID" value="MXR67790.1"/>
    <property type="molecule type" value="Genomic_DNA"/>
</dbReference>
<dbReference type="PROSITE" id="PS50885">
    <property type="entry name" value="HAMP"/>
    <property type="match status" value="1"/>
</dbReference>
<dbReference type="GO" id="GO:0005886">
    <property type="term" value="C:plasma membrane"/>
    <property type="evidence" value="ECO:0007669"/>
    <property type="project" value="TreeGrafter"/>
</dbReference>
<comment type="subcellular location">
    <subcellularLocation>
        <location evidence="2">Membrane</location>
        <topology evidence="2">Multi-pass membrane protein</topology>
    </subcellularLocation>
</comment>
<dbReference type="Gene3D" id="3.30.565.10">
    <property type="entry name" value="Histidine kinase-like ATPase, C-terminal domain"/>
    <property type="match status" value="1"/>
</dbReference>
<evidence type="ECO:0000256" key="3">
    <source>
        <dbReference type="ARBA" id="ARBA00012438"/>
    </source>
</evidence>
<reference evidence="14 15" key="1">
    <citation type="submission" date="2019-12" db="EMBL/GenBank/DDBJ databases">
        <title>Shewanella insulae sp. nov., isolated from a tidal flat.</title>
        <authorList>
            <person name="Yoon J.-H."/>
        </authorList>
    </citation>
    <scope>NUCLEOTIDE SEQUENCE [LARGE SCALE GENOMIC DNA]</scope>
    <source>
        <strain evidence="14 15">JBTF-M18</strain>
    </source>
</reference>
<dbReference type="PANTHER" id="PTHR45436">
    <property type="entry name" value="SENSOR HISTIDINE KINASE YKOH"/>
    <property type="match status" value="1"/>
</dbReference>
<dbReference type="AlphaFoldDB" id="A0A6L7HUW0"/>
<dbReference type="InterPro" id="IPR036890">
    <property type="entry name" value="HATPase_C_sf"/>
</dbReference>
<dbReference type="InterPro" id="IPR003594">
    <property type="entry name" value="HATPase_dom"/>
</dbReference>
<keyword evidence="9" id="KW-0902">Two-component regulatory system</keyword>
<feature type="domain" description="HAMP" evidence="13">
    <location>
        <begin position="166"/>
        <end position="217"/>
    </location>
</feature>
<comment type="caution">
    <text evidence="14">The sequence shown here is derived from an EMBL/GenBank/DDBJ whole genome shotgun (WGS) entry which is preliminary data.</text>
</comment>
<keyword evidence="8 11" id="KW-1133">Transmembrane helix</keyword>
<feature type="transmembrane region" description="Helical" evidence="11">
    <location>
        <begin position="12"/>
        <end position="38"/>
    </location>
</feature>
<evidence type="ECO:0000256" key="7">
    <source>
        <dbReference type="ARBA" id="ARBA00022777"/>
    </source>
</evidence>
<comment type="catalytic activity">
    <reaction evidence="1">
        <text>ATP + protein L-histidine = ADP + protein N-phospho-L-histidine.</text>
        <dbReference type="EC" id="2.7.13.3"/>
    </reaction>
</comment>
<dbReference type="Gene3D" id="1.10.287.130">
    <property type="match status" value="1"/>
</dbReference>
<keyword evidence="6 11" id="KW-0812">Transmembrane</keyword>
<evidence type="ECO:0000256" key="1">
    <source>
        <dbReference type="ARBA" id="ARBA00000085"/>
    </source>
</evidence>
<evidence type="ECO:0000256" key="9">
    <source>
        <dbReference type="ARBA" id="ARBA00023012"/>
    </source>
</evidence>
<evidence type="ECO:0000313" key="14">
    <source>
        <dbReference type="EMBL" id="MXR67790.1"/>
    </source>
</evidence>
<protein>
    <recommendedName>
        <fullName evidence="3">histidine kinase</fullName>
        <ecNumber evidence="3">2.7.13.3</ecNumber>
    </recommendedName>
</protein>
<dbReference type="SUPFAM" id="SSF55874">
    <property type="entry name" value="ATPase domain of HSP90 chaperone/DNA topoisomerase II/histidine kinase"/>
    <property type="match status" value="1"/>
</dbReference>
<dbReference type="SMART" id="SM00387">
    <property type="entry name" value="HATPase_c"/>
    <property type="match status" value="1"/>
</dbReference>
<dbReference type="EC" id="2.7.13.3" evidence="3"/>
<dbReference type="InterPro" id="IPR003660">
    <property type="entry name" value="HAMP_dom"/>
</dbReference>
<organism evidence="14 15">
    <name type="scientific">Shewanella insulae</name>
    <dbReference type="NCBI Taxonomy" id="2681496"/>
    <lineage>
        <taxon>Bacteria</taxon>
        <taxon>Pseudomonadati</taxon>
        <taxon>Pseudomonadota</taxon>
        <taxon>Gammaproteobacteria</taxon>
        <taxon>Alteromonadales</taxon>
        <taxon>Shewanellaceae</taxon>
        <taxon>Shewanella</taxon>
    </lineage>
</organism>
<dbReference type="Pfam" id="PF00512">
    <property type="entry name" value="HisKA"/>
    <property type="match status" value="1"/>
</dbReference>
<evidence type="ECO:0000256" key="4">
    <source>
        <dbReference type="ARBA" id="ARBA00022553"/>
    </source>
</evidence>
<feature type="transmembrane region" description="Helical" evidence="11">
    <location>
        <begin position="142"/>
        <end position="164"/>
    </location>
</feature>
<dbReference type="InterPro" id="IPR036097">
    <property type="entry name" value="HisK_dim/P_sf"/>
</dbReference>
<dbReference type="CDD" id="cd00082">
    <property type="entry name" value="HisKA"/>
    <property type="match status" value="1"/>
</dbReference>
<keyword evidence="7 14" id="KW-0418">Kinase</keyword>
<evidence type="ECO:0000256" key="5">
    <source>
        <dbReference type="ARBA" id="ARBA00022679"/>
    </source>
</evidence>
<evidence type="ECO:0000256" key="11">
    <source>
        <dbReference type="SAM" id="Phobius"/>
    </source>
</evidence>
<feature type="domain" description="Histidine kinase" evidence="12">
    <location>
        <begin position="225"/>
        <end position="417"/>
    </location>
</feature>
<dbReference type="PROSITE" id="PS50109">
    <property type="entry name" value="HIS_KIN"/>
    <property type="match status" value="1"/>
</dbReference>
<dbReference type="Gene3D" id="6.10.340.10">
    <property type="match status" value="1"/>
</dbReference>
<accession>A0A6L7HUW0</accession>
<dbReference type="GO" id="GO:0000155">
    <property type="term" value="F:phosphorelay sensor kinase activity"/>
    <property type="evidence" value="ECO:0007669"/>
    <property type="project" value="InterPro"/>
</dbReference>
<dbReference type="SMART" id="SM00388">
    <property type="entry name" value="HisKA"/>
    <property type="match status" value="1"/>
</dbReference>
<evidence type="ECO:0000259" key="13">
    <source>
        <dbReference type="PROSITE" id="PS50885"/>
    </source>
</evidence>
<dbReference type="Proteomes" id="UP000474778">
    <property type="component" value="Unassembled WGS sequence"/>
</dbReference>
<dbReference type="PANTHER" id="PTHR45436:SF15">
    <property type="entry name" value="SENSOR HISTIDINE KINASE CUSS"/>
    <property type="match status" value="1"/>
</dbReference>
<dbReference type="InterPro" id="IPR003661">
    <property type="entry name" value="HisK_dim/P_dom"/>
</dbReference>
<evidence type="ECO:0000256" key="2">
    <source>
        <dbReference type="ARBA" id="ARBA00004141"/>
    </source>
</evidence>
<keyword evidence="4" id="KW-0597">Phosphoprotein</keyword>
<keyword evidence="15" id="KW-1185">Reference proteome</keyword>